<accession>A0AAD2JX22</accession>
<name>A0AAD2JX22_9AGAR</name>
<organism evidence="2 3">
    <name type="scientific">Mycena citricolor</name>
    <dbReference type="NCBI Taxonomy" id="2018698"/>
    <lineage>
        <taxon>Eukaryota</taxon>
        <taxon>Fungi</taxon>
        <taxon>Dikarya</taxon>
        <taxon>Basidiomycota</taxon>
        <taxon>Agaricomycotina</taxon>
        <taxon>Agaricomycetes</taxon>
        <taxon>Agaricomycetidae</taxon>
        <taxon>Agaricales</taxon>
        <taxon>Marasmiineae</taxon>
        <taxon>Mycenaceae</taxon>
        <taxon>Mycena</taxon>
    </lineage>
</organism>
<proteinExistence type="predicted"/>
<dbReference type="EMBL" id="CAVNYO010000110">
    <property type="protein sequence ID" value="CAK5266681.1"/>
    <property type="molecule type" value="Genomic_DNA"/>
</dbReference>
<gene>
    <name evidence="2" type="ORF">MYCIT1_LOCUS8591</name>
</gene>
<evidence type="ECO:0000313" key="2">
    <source>
        <dbReference type="EMBL" id="CAK5266681.1"/>
    </source>
</evidence>
<protein>
    <recommendedName>
        <fullName evidence="4">BTB domain-containing protein</fullName>
    </recommendedName>
</protein>
<evidence type="ECO:0008006" key="4">
    <source>
        <dbReference type="Google" id="ProtNLM"/>
    </source>
</evidence>
<keyword evidence="3" id="KW-1185">Reference proteome</keyword>
<feature type="region of interest" description="Disordered" evidence="1">
    <location>
        <begin position="17"/>
        <end position="47"/>
    </location>
</feature>
<sequence>MDTYAWDEIHAAMFSMGSDTSRGSHTTSASVLTPPNSDGASDSPVPAQIAVSSTFGPDAAWQRSANQGPGHVASPPDIALLTSDRVNFYIHSSTIDTSSHRLSGRVPSVRGKAPPIVIDVPETAAVLNVILHALHGLSCAQYSPSLDVLVEAVERMLSYGMDPKSTVVPSTSLFSLLLSQAPLYPLRVFTLAAHYDIIDLAVPTSSHLLSFQLSALTDADVQRMGPVYLRRLMFMHNGRVDALRRVLVSPPYPHPPTAACDFANQKSLNRAWALATAYLAWDIRPDVSTGAIEAALRPLAARLPCKLCRQALDERIKSVVTQWSVVKVCSVQILALPMLICLQRTI</sequence>
<dbReference type="Proteomes" id="UP001295794">
    <property type="component" value="Unassembled WGS sequence"/>
</dbReference>
<comment type="caution">
    <text evidence="2">The sequence shown here is derived from an EMBL/GenBank/DDBJ whole genome shotgun (WGS) entry which is preliminary data.</text>
</comment>
<feature type="compositionally biased region" description="Polar residues" evidence="1">
    <location>
        <begin position="17"/>
        <end position="40"/>
    </location>
</feature>
<evidence type="ECO:0000313" key="3">
    <source>
        <dbReference type="Proteomes" id="UP001295794"/>
    </source>
</evidence>
<evidence type="ECO:0000256" key="1">
    <source>
        <dbReference type="SAM" id="MobiDB-lite"/>
    </source>
</evidence>
<reference evidence="2" key="1">
    <citation type="submission" date="2023-11" db="EMBL/GenBank/DDBJ databases">
        <authorList>
            <person name="De Vega J J."/>
            <person name="De Vega J J."/>
        </authorList>
    </citation>
    <scope>NUCLEOTIDE SEQUENCE</scope>
</reference>
<dbReference type="AlphaFoldDB" id="A0AAD2JX22"/>